<feature type="compositionally biased region" description="Polar residues" evidence="1">
    <location>
        <begin position="204"/>
        <end position="217"/>
    </location>
</feature>
<dbReference type="Proteomes" id="UP000494206">
    <property type="component" value="Unassembled WGS sequence"/>
</dbReference>
<protein>
    <submittedName>
        <fullName evidence="3">Uncharacterized protein</fullName>
    </submittedName>
</protein>
<evidence type="ECO:0000313" key="3">
    <source>
        <dbReference type="EMBL" id="CAB3400873.1"/>
    </source>
</evidence>
<dbReference type="AlphaFoldDB" id="A0A8S1EF74"/>
<evidence type="ECO:0000256" key="2">
    <source>
        <dbReference type="SAM" id="Phobius"/>
    </source>
</evidence>
<dbReference type="EMBL" id="CADEPM010000002">
    <property type="protein sequence ID" value="CAB3400873.1"/>
    <property type="molecule type" value="Genomic_DNA"/>
</dbReference>
<accession>A0A8S1EF74</accession>
<keyword evidence="2" id="KW-1133">Transmembrane helix</keyword>
<feature type="compositionally biased region" description="Low complexity" evidence="1">
    <location>
        <begin position="100"/>
        <end position="140"/>
    </location>
</feature>
<keyword evidence="2" id="KW-0472">Membrane</keyword>
<gene>
    <name evidence="3" type="ORF">CBOVIS_LOCUS3711</name>
</gene>
<keyword evidence="2" id="KW-0812">Transmembrane</keyword>
<feature type="compositionally biased region" description="Polar residues" evidence="1">
    <location>
        <begin position="64"/>
        <end position="99"/>
    </location>
</feature>
<evidence type="ECO:0000256" key="1">
    <source>
        <dbReference type="SAM" id="MobiDB-lite"/>
    </source>
</evidence>
<feature type="region of interest" description="Disordered" evidence="1">
    <location>
        <begin position="64"/>
        <end position="140"/>
    </location>
</feature>
<feature type="region of interest" description="Disordered" evidence="1">
    <location>
        <begin position="179"/>
        <end position="217"/>
    </location>
</feature>
<feature type="transmembrane region" description="Helical" evidence="2">
    <location>
        <begin position="28"/>
        <end position="53"/>
    </location>
</feature>
<keyword evidence="4" id="KW-1185">Reference proteome</keyword>
<name>A0A8S1EF74_9PELO</name>
<organism evidence="3 4">
    <name type="scientific">Caenorhabditis bovis</name>
    <dbReference type="NCBI Taxonomy" id="2654633"/>
    <lineage>
        <taxon>Eukaryota</taxon>
        <taxon>Metazoa</taxon>
        <taxon>Ecdysozoa</taxon>
        <taxon>Nematoda</taxon>
        <taxon>Chromadorea</taxon>
        <taxon>Rhabditida</taxon>
        <taxon>Rhabditina</taxon>
        <taxon>Rhabditomorpha</taxon>
        <taxon>Rhabditoidea</taxon>
        <taxon>Rhabditidae</taxon>
        <taxon>Peloderinae</taxon>
        <taxon>Caenorhabditis</taxon>
    </lineage>
</organism>
<reference evidence="3 4" key="1">
    <citation type="submission" date="2020-04" db="EMBL/GenBank/DDBJ databases">
        <authorList>
            <person name="Laetsch R D."/>
            <person name="Stevens L."/>
            <person name="Kumar S."/>
            <person name="Blaxter L. M."/>
        </authorList>
    </citation>
    <scope>NUCLEOTIDE SEQUENCE [LARGE SCALE GENOMIC DNA]</scope>
</reference>
<sequence length="251" mass="27749">MKSDGSTVPVTPFIAEIREGHFSKNTEYSLWLLLFLAGILFLIILAFLCFMCWKQNERSRVHTQQGSAQQNAFMNEPNRQLVGTVNPPGTNSISVPVHQSSDGESQKSSSTLRRQSSDSDTAPAPISAPTPSAAVAPVPAASTHISNKKFPLSVEPKQVITPEKHSEEQRHIEETKIMGNNDRGVEGPKAAPRSLPPAMPGRETTFQSINTRDGSSLRTRRTREMFDRPVMNVLDNVSAISLDEFWSNKKH</sequence>
<evidence type="ECO:0000313" key="4">
    <source>
        <dbReference type="Proteomes" id="UP000494206"/>
    </source>
</evidence>
<dbReference type="OrthoDB" id="7357196at2759"/>
<comment type="caution">
    <text evidence="3">The sequence shown here is derived from an EMBL/GenBank/DDBJ whole genome shotgun (WGS) entry which is preliminary data.</text>
</comment>
<proteinExistence type="predicted"/>